<dbReference type="OrthoDB" id="10259622at2759"/>
<organism evidence="8 9">
    <name type="scientific">Dinothrombium tinctorium</name>
    <dbReference type="NCBI Taxonomy" id="1965070"/>
    <lineage>
        <taxon>Eukaryota</taxon>
        <taxon>Metazoa</taxon>
        <taxon>Ecdysozoa</taxon>
        <taxon>Arthropoda</taxon>
        <taxon>Chelicerata</taxon>
        <taxon>Arachnida</taxon>
        <taxon>Acari</taxon>
        <taxon>Acariformes</taxon>
        <taxon>Trombidiformes</taxon>
        <taxon>Prostigmata</taxon>
        <taxon>Anystina</taxon>
        <taxon>Parasitengona</taxon>
        <taxon>Trombidioidea</taxon>
        <taxon>Trombidiidae</taxon>
        <taxon>Dinothrombium</taxon>
    </lineage>
</organism>
<dbReference type="CDD" id="cd24134">
    <property type="entry name" value="ASKHA_NBD_OSGEPL1_QRI7_euk"/>
    <property type="match status" value="1"/>
</dbReference>
<evidence type="ECO:0000313" key="8">
    <source>
        <dbReference type="EMBL" id="RWS15996.1"/>
    </source>
</evidence>
<dbReference type="Proteomes" id="UP000285301">
    <property type="component" value="Unassembled WGS sequence"/>
</dbReference>
<dbReference type="EC" id="2.3.1.234" evidence="1"/>
<sequence>MVLGIESSCDDTCCAVVDENRAILSDCRHSQFEQHLRYGGVIPTIARVMHAKCIESVVRNALNEAKIGLESIDAIAVSNKPGLPFSLLVGTEYAKRLSLKYKIPLIPIHHMEAHALIASLSFSQLNFPFLTLLISGGHCQLLLVKHLNQFIQLGQTLDCAPGEMLDKIARRLKVTNLGAPYDQVSGGRAIELLAAHGNPNSYSNLLQSSQKSEKLNCNFCFSGMRSNILNLVKKLESESNMPVDCPVPQIADIAASIQYAIYLYLLDRINNAVKFIETSDILSCECENFSIVARDYTIKWPLKLPLVISGGVACNRYLTQSFKNYYENNESNFTQIEVMVPEKKVRQIYHQNLLNLIKYN</sequence>
<gene>
    <name evidence="8" type="ORF">B4U79_02686</name>
</gene>
<evidence type="ECO:0000256" key="2">
    <source>
        <dbReference type="ARBA" id="ARBA00022679"/>
    </source>
</evidence>
<proteinExistence type="predicted"/>
<dbReference type="InterPro" id="IPR000905">
    <property type="entry name" value="Gcp-like_dom"/>
</dbReference>
<dbReference type="NCBIfam" id="TIGR00329">
    <property type="entry name" value="gcp_kae1"/>
    <property type="match status" value="1"/>
</dbReference>
<dbReference type="EMBL" id="NCKU01000323">
    <property type="protein sequence ID" value="RWS15996.1"/>
    <property type="molecule type" value="Genomic_DNA"/>
</dbReference>
<dbReference type="Gene3D" id="3.30.420.40">
    <property type="match status" value="2"/>
</dbReference>
<evidence type="ECO:0000313" key="9">
    <source>
        <dbReference type="Proteomes" id="UP000285301"/>
    </source>
</evidence>
<comment type="catalytic activity">
    <reaction evidence="6">
        <text>L-threonylcarbamoyladenylate + adenosine(37) in tRNA = N(6)-L-threonylcarbamoyladenosine(37) in tRNA + AMP + H(+)</text>
        <dbReference type="Rhea" id="RHEA:37059"/>
        <dbReference type="Rhea" id="RHEA-COMP:10162"/>
        <dbReference type="Rhea" id="RHEA-COMP:10163"/>
        <dbReference type="ChEBI" id="CHEBI:15378"/>
        <dbReference type="ChEBI" id="CHEBI:73682"/>
        <dbReference type="ChEBI" id="CHEBI:74411"/>
        <dbReference type="ChEBI" id="CHEBI:74418"/>
        <dbReference type="ChEBI" id="CHEBI:456215"/>
        <dbReference type="EC" id="2.3.1.234"/>
    </reaction>
</comment>
<dbReference type="FunFam" id="3.30.420.40:FF:000012">
    <property type="entry name" value="tRNA N6-adenosine threonylcarbamoyltransferase"/>
    <property type="match status" value="1"/>
</dbReference>
<dbReference type="InterPro" id="IPR017861">
    <property type="entry name" value="KAE1/TsaD"/>
</dbReference>
<evidence type="ECO:0000256" key="4">
    <source>
        <dbReference type="ARBA" id="ARBA00022723"/>
    </source>
</evidence>
<dbReference type="PANTHER" id="PTHR11735:SF6">
    <property type="entry name" value="TRNA N6-ADENOSINE THREONYLCARBAMOYLTRANSFERASE, MITOCHONDRIAL"/>
    <property type="match status" value="1"/>
</dbReference>
<dbReference type="GO" id="GO:0046872">
    <property type="term" value="F:metal ion binding"/>
    <property type="evidence" value="ECO:0007669"/>
    <property type="project" value="UniProtKB-KW"/>
</dbReference>
<keyword evidence="3" id="KW-0819">tRNA processing</keyword>
<evidence type="ECO:0000259" key="7">
    <source>
        <dbReference type="Pfam" id="PF00814"/>
    </source>
</evidence>
<keyword evidence="4" id="KW-0479">Metal-binding</keyword>
<evidence type="ECO:0000256" key="1">
    <source>
        <dbReference type="ARBA" id="ARBA00012156"/>
    </source>
</evidence>
<dbReference type="SUPFAM" id="SSF53067">
    <property type="entry name" value="Actin-like ATPase domain"/>
    <property type="match status" value="1"/>
</dbReference>
<evidence type="ECO:0000256" key="3">
    <source>
        <dbReference type="ARBA" id="ARBA00022694"/>
    </source>
</evidence>
<keyword evidence="5" id="KW-0012">Acyltransferase</keyword>
<comment type="caution">
    <text evidence="8">The sequence shown here is derived from an EMBL/GenBank/DDBJ whole genome shotgun (WGS) entry which is preliminary data.</text>
</comment>
<dbReference type="AlphaFoldDB" id="A0A3S3QYQ2"/>
<dbReference type="GO" id="GO:0005739">
    <property type="term" value="C:mitochondrion"/>
    <property type="evidence" value="ECO:0007669"/>
    <property type="project" value="TreeGrafter"/>
</dbReference>
<name>A0A3S3QYQ2_9ACAR</name>
<dbReference type="PANTHER" id="PTHR11735">
    <property type="entry name" value="TRNA N6-ADENOSINE THREONYLCARBAMOYLTRANSFERASE"/>
    <property type="match status" value="1"/>
</dbReference>
<evidence type="ECO:0000256" key="6">
    <source>
        <dbReference type="ARBA" id="ARBA00048117"/>
    </source>
</evidence>
<dbReference type="PRINTS" id="PR00789">
    <property type="entry name" value="OSIALOPTASE"/>
</dbReference>
<protein>
    <recommendedName>
        <fullName evidence="1">N(6)-L-threonylcarbamoyladenine synthase</fullName>
        <ecNumber evidence="1">2.3.1.234</ecNumber>
    </recommendedName>
</protein>
<dbReference type="Pfam" id="PF00814">
    <property type="entry name" value="TsaD"/>
    <property type="match status" value="1"/>
</dbReference>
<dbReference type="GO" id="GO:0008033">
    <property type="term" value="P:tRNA processing"/>
    <property type="evidence" value="ECO:0007669"/>
    <property type="project" value="UniProtKB-KW"/>
</dbReference>
<keyword evidence="9" id="KW-1185">Reference proteome</keyword>
<feature type="domain" description="Gcp-like" evidence="7">
    <location>
        <begin position="23"/>
        <end position="326"/>
    </location>
</feature>
<evidence type="ECO:0000256" key="5">
    <source>
        <dbReference type="ARBA" id="ARBA00023315"/>
    </source>
</evidence>
<dbReference type="STRING" id="1965070.A0A3S3QYQ2"/>
<reference evidence="8 9" key="1">
    <citation type="journal article" date="2018" name="Gigascience">
        <title>Genomes of trombidid mites reveal novel predicted allergens and laterally-transferred genes associated with secondary metabolism.</title>
        <authorList>
            <person name="Dong X."/>
            <person name="Chaisiri K."/>
            <person name="Xia D."/>
            <person name="Armstrong S.D."/>
            <person name="Fang Y."/>
            <person name="Donnelly M.J."/>
            <person name="Kadowaki T."/>
            <person name="McGarry J.W."/>
            <person name="Darby A.C."/>
            <person name="Makepeace B.L."/>
        </authorList>
    </citation>
    <scope>NUCLEOTIDE SEQUENCE [LARGE SCALE GENOMIC DNA]</scope>
    <source>
        <strain evidence="8">UoL-WK</strain>
    </source>
</reference>
<accession>A0A3S3QYQ2</accession>
<dbReference type="GO" id="GO:0061711">
    <property type="term" value="F:tRNA N(6)-L-threonylcarbamoyladenine synthase activity"/>
    <property type="evidence" value="ECO:0007669"/>
    <property type="project" value="UniProtKB-EC"/>
</dbReference>
<keyword evidence="2 8" id="KW-0808">Transferase</keyword>
<dbReference type="InterPro" id="IPR043129">
    <property type="entry name" value="ATPase_NBD"/>
</dbReference>